<evidence type="ECO:0000256" key="6">
    <source>
        <dbReference type="PIRNR" id="PIRNR028763"/>
    </source>
</evidence>
<keyword evidence="3 6" id="KW-0240">DNA-directed RNA polymerase</keyword>
<reference evidence="7" key="1">
    <citation type="submission" date="2021-06" db="EMBL/GenBank/DDBJ databases">
        <authorList>
            <person name="Kallberg Y."/>
            <person name="Tangrot J."/>
            <person name="Rosling A."/>
        </authorList>
    </citation>
    <scope>NUCLEOTIDE SEQUENCE</scope>
    <source>
        <strain evidence="7">BR232B</strain>
    </source>
</reference>
<dbReference type="Proteomes" id="UP000789739">
    <property type="component" value="Unassembled WGS sequence"/>
</dbReference>
<protein>
    <recommendedName>
        <fullName evidence="6">DNA-directed RNA polymerase III subunit RPC6</fullName>
        <shortName evidence="6">RNA polymerase III subunit C6</shortName>
    </recommendedName>
</protein>
<comment type="similarity">
    <text evidence="2 6">Belongs to the eukaryotic RPC34/RPC39 RNA polymerase subunit family.</text>
</comment>
<dbReference type="InterPro" id="IPR007832">
    <property type="entry name" value="RNA_pol_Rpc34"/>
</dbReference>
<dbReference type="InterPro" id="IPR036388">
    <property type="entry name" value="WH-like_DNA-bd_sf"/>
</dbReference>
<accession>A0A9N8ZFQ2</accession>
<dbReference type="GO" id="GO:0005666">
    <property type="term" value="C:RNA polymerase III complex"/>
    <property type="evidence" value="ECO:0007669"/>
    <property type="project" value="UniProtKB-UniRule"/>
</dbReference>
<comment type="subcellular location">
    <subcellularLocation>
        <location evidence="1 6">Nucleus</location>
    </subcellularLocation>
</comment>
<proteinExistence type="inferred from homology"/>
<dbReference type="InterPro" id="IPR016049">
    <property type="entry name" value="RNA_pol_Rpc34-like"/>
</dbReference>
<evidence type="ECO:0000256" key="3">
    <source>
        <dbReference type="ARBA" id="ARBA00022478"/>
    </source>
</evidence>
<keyword evidence="8" id="KW-1185">Reference proteome</keyword>
<dbReference type="FunFam" id="1.10.10.10:FF:000116">
    <property type="entry name" value="DNA-directed RNA polymerase III subunit RPC6"/>
    <property type="match status" value="1"/>
</dbReference>
<dbReference type="PANTHER" id="PTHR12780">
    <property type="entry name" value="RNA POLYMERASE III DNA DIRECTED , 39KD SUBUNIT-RELATED"/>
    <property type="match status" value="1"/>
</dbReference>
<name>A0A9N8ZFQ2_9GLOM</name>
<dbReference type="GO" id="GO:0005654">
    <property type="term" value="C:nucleoplasm"/>
    <property type="evidence" value="ECO:0007669"/>
    <property type="project" value="UniProtKB-ARBA"/>
</dbReference>
<sequence length="298" mass="33191">MGGLSELELKVYQYINGKPKGSEGSSIAKNCEIPVENVAKIINSLSRKGLIEMRSDKDGKLTYNAVTASDRKKINDLDEDDRLVYNTIKAAGNEGIWTRNLKTKTNLHQTVITRSLKNLESKQLIKAIKSVKAPTRKIYMLYELTPSAEVSGGPWFTDQELDTDFVETLTKAIHKFIYSRSFPRKDAYTVFPASRGGFVSAVQIHRFIEESKLTTVDLSLDHINSLLDLLIFDGKIERRISDSGAAAMDLNDVDDDEPEIVYKAVKDRRGGGNPWTDTPCGKCPVSMLDESYSVKSGS</sequence>
<comment type="function">
    <text evidence="6">DNA-dependent RNA polymerase catalyzes the transcription of DNA into RNA using the four ribonucleoside triphosphates as substrates. Specific peripheric component of RNA polymerase III which synthesizes small RNAs, such as 5S rRNA and tRNAs.</text>
</comment>
<dbReference type="GO" id="GO:0005737">
    <property type="term" value="C:cytoplasm"/>
    <property type="evidence" value="ECO:0007669"/>
    <property type="project" value="UniProtKB-ARBA"/>
</dbReference>
<dbReference type="InterPro" id="IPR036390">
    <property type="entry name" value="WH_DNA-bd_sf"/>
</dbReference>
<keyword evidence="4 6" id="KW-0804">Transcription</keyword>
<evidence type="ECO:0000256" key="5">
    <source>
        <dbReference type="ARBA" id="ARBA00023242"/>
    </source>
</evidence>
<evidence type="ECO:0000256" key="1">
    <source>
        <dbReference type="ARBA" id="ARBA00004123"/>
    </source>
</evidence>
<dbReference type="Pfam" id="PF05158">
    <property type="entry name" value="RNA_pol_Rpc34"/>
    <property type="match status" value="1"/>
</dbReference>
<evidence type="ECO:0000256" key="2">
    <source>
        <dbReference type="ARBA" id="ARBA00011038"/>
    </source>
</evidence>
<gene>
    <name evidence="7" type="ORF">PBRASI_LOCUS2301</name>
</gene>
<dbReference type="SUPFAM" id="SSF46785">
    <property type="entry name" value="Winged helix' DNA-binding domain"/>
    <property type="match status" value="2"/>
</dbReference>
<dbReference type="EMBL" id="CAJVPI010000175">
    <property type="protein sequence ID" value="CAG8494897.1"/>
    <property type="molecule type" value="Genomic_DNA"/>
</dbReference>
<dbReference type="Gene3D" id="1.10.10.10">
    <property type="entry name" value="Winged helix-like DNA-binding domain superfamily/Winged helix DNA-binding domain"/>
    <property type="match status" value="2"/>
</dbReference>
<dbReference type="AlphaFoldDB" id="A0A9N8ZFQ2"/>
<evidence type="ECO:0000313" key="8">
    <source>
        <dbReference type="Proteomes" id="UP000789739"/>
    </source>
</evidence>
<dbReference type="PIRSF" id="PIRSF028763">
    <property type="entry name" value="RNA_pol_Rpc34"/>
    <property type="match status" value="1"/>
</dbReference>
<dbReference type="OrthoDB" id="613763at2759"/>
<keyword evidence="5 6" id="KW-0539">Nucleus</keyword>
<organism evidence="7 8">
    <name type="scientific">Paraglomus brasilianum</name>
    <dbReference type="NCBI Taxonomy" id="144538"/>
    <lineage>
        <taxon>Eukaryota</taxon>
        <taxon>Fungi</taxon>
        <taxon>Fungi incertae sedis</taxon>
        <taxon>Mucoromycota</taxon>
        <taxon>Glomeromycotina</taxon>
        <taxon>Glomeromycetes</taxon>
        <taxon>Paraglomerales</taxon>
        <taxon>Paraglomeraceae</taxon>
        <taxon>Paraglomus</taxon>
    </lineage>
</organism>
<evidence type="ECO:0000313" key="7">
    <source>
        <dbReference type="EMBL" id="CAG8494897.1"/>
    </source>
</evidence>
<comment type="caution">
    <text evidence="7">The sequence shown here is derived from an EMBL/GenBank/DDBJ whole genome shotgun (WGS) entry which is preliminary data.</text>
</comment>
<evidence type="ECO:0000256" key="4">
    <source>
        <dbReference type="ARBA" id="ARBA00023163"/>
    </source>
</evidence>
<dbReference type="GO" id="GO:0006383">
    <property type="term" value="P:transcription by RNA polymerase III"/>
    <property type="evidence" value="ECO:0007669"/>
    <property type="project" value="UniProtKB-UniRule"/>
</dbReference>